<protein>
    <submittedName>
        <fullName evidence="2">5-methylcytosine-specific restriction enzyme A</fullName>
    </submittedName>
</protein>
<proteinExistence type="predicted"/>
<dbReference type="GO" id="GO:0008270">
    <property type="term" value="F:zinc ion binding"/>
    <property type="evidence" value="ECO:0007669"/>
    <property type="project" value="InterPro"/>
</dbReference>
<name>A0A1H7Y522_9SPHN</name>
<dbReference type="GO" id="GO:0003676">
    <property type="term" value="F:nucleic acid binding"/>
    <property type="evidence" value="ECO:0007669"/>
    <property type="project" value="InterPro"/>
</dbReference>
<organism evidence="2 3">
    <name type="scientific">Sphingomonas gellani</name>
    <dbReference type="NCBI Taxonomy" id="1166340"/>
    <lineage>
        <taxon>Bacteria</taxon>
        <taxon>Pseudomonadati</taxon>
        <taxon>Pseudomonadota</taxon>
        <taxon>Alphaproteobacteria</taxon>
        <taxon>Sphingomonadales</taxon>
        <taxon>Sphingomonadaceae</taxon>
        <taxon>Sphingomonas</taxon>
    </lineage>
</organism>
<dbReference type="InterPro" id="IPR003615">
    <property type="entry name" value="HNH_nuc"/>
</dbReference>
<dbReference type="Proteomes" id="UP000199206">
    <property type="component" value="Unassembled WGS sequence"/>
</dbReference>
<gene>
    <name evidence="2" type="ORF">SAMN05192583_0090</name>
</gene>
<dbReference type="EMBL" id="FOCF01000001">
    <property type="protein sequence ID" value="SEM40974.1"/>
    <property type="molecule type" value="Genomic_DNA"/>
</dbReference>
<dbReference type="GO" id="GO:0004519">
    <property type="term" value="F:endonuclease activity"/>
    <property type="evidence" value="ECO:0007669"/>
    <property type="project" value="InterPro"/>
</dbReference>
<dbReference type="InterPro" id="IPR002711">
    <property type="entry name" value="HNH"/>
</dbReference>
<keyword evidence="3" id="KW-1185">Reference proteome</keyword>
<dbReference type="RefSeq" id="WP_093663528.1">
    <property type="nucleotide sequence ID" value="NZ_FOCF01000001.1"/>
</dbReference>
<accession>A0A1H7Y522</accession>
<dbReference type="Pfam" id="PF01844">
    <property type="entry name" value="HNH"/>
    <property type="match status" value="1"/>
</dbReference>
<dbReference type="STRING" id="1166340.SAMN05192583_0090"/>
<reference evidence="3" key="1">
    <citation type="submission" date="2016-10" db="EMBL/GenBank/DDBJ databases">
        <authorList>
            <person name="Varghese N."/>
            <person name="Submissions S."/>
        </authorList>
    </citation>
    <scope>NUCLEOTIDE SEQUENCE [LARGE SCALE GENOMIC DNA]</scope>
    <source>
        <strain evidence="3">S6-262</strain>
    </source>
</reference>
<evidence type="ECO:0000313" key="3">
    <source>
        <dbReference type="Proteomes" id="UP000199206"/>
    </source>
</evidence>
<dbReference type="OrthoDB" id="7807589at2"/>
<dbReference type="AlphaFoldDB" id="A0A1H7Y522"/>
<dbReference type="Gene3D" id="1.10.30.50">
    <property type="match status" value="1"/>
</dbReference>
<evidence type="ECO:0000259" key="1">
    <source>
        <dbReference type="SMART" id="SM00507"/>
    </source>
</evidence>
<dbReference type="SMART" id="SM00507">
    <property type="entry name" value="HNHc"/>
    <property type="match status" value="1"/>
</dbReference>
<feature type="domain" description="HNH nuclease" evidence="1">
    <location>
        <begin position="31"/>
        <end position="84"/>
    </location>
</feature>
<evidence type="ECO:0000313" key="2">
    <source>
        <dbReference type="EMBL" id="SEM40974.1"/>
    </source>
</evidence>
<sequence length="98" mass="11278">MPTRTPRFNIAPQSQPAKVNLLIGYGKEWKALRNRRINAEPLCRHCAVKGLVTPAVEVDHIKPRALGGLDHWDNTQSLCKPCHQDKTRQDIRRIRRGY</sequence>
<dbReference type="CDD" id="cd00085">
    <property type="entry name" value="HNHc"/>
    <property type="match status" value="1"/>
</dbReference>